<dbReference type="SUPFAM" id="SSF52540">
    <property type="entry name" value="P-loop containing nucleoside triphosphate hydrolases"/>
    <property type="match status" value="1"/>
</dbReference>
<keyword evidence="10" id="KW-0472">Membrane</keyword>
<evidence type="ECO:0000256" key="8">
    <source>
        <dbReference type="ARBA" id="ARBA00022927"/>
    </source>
</evidence>
<dbReference type="GO" id="GO:0015031">
    <property type="term" value="P:protein transport"/>
    <property type="evidence" value="ECO:0007669"/>
    <property type="project" value="UniProtKB-KW"/>
</dbReference>
<evidence type="ECO:0000313" key="18">
    <source>
        <dbReference type="Proteomes" id="UP000199556"/>
    </source>
</evidence>
<dbReference type="SMART" id="SM00962">
    <property type="entry name" value="SRP54"/>
    <property type="match status" value="1"/>
</dbReference>
<name>A0A1I4QIT2_ECTMO</name>
<evidence type="ECO:0000256" key="7">
    <source>
        <dbReference type="ARBA" id="ARBA00022795"/>
    </source>
</evidence>
<evidence type="ECO:0000256" key="13">
    <source>
        <dbReference type="NCBIfam" id="TIGR03499"/>
    </source>
</evidence>
<dbReference type="GO" id="GO:0005525">
    <property type="term" value="F:GTP binding"/>
    <property type="evidence" value="ECO:0007669"/>
    <property type="project" value="UniProtKB-UniRule"/>
</dbReference>
<dbReference type="AlphaFoldDB" id="A0A1I4QIT2"/>
<protein>
    <recommendedName>
        <fullName evidence="3 13">Flagellar biosynthesis protein FlhF</fullName>
    </recommendedName>
</protein>
<dbReference type="CDD" id="cd17873">
    <property type="entry name" value="FlhF"/>
    <property type="match status" value="1"/>
</dbReference>
<evidence type="ECO:0000256" key="4">
    <source>
        <dbReference type="ARBA" id="ARBA00022448"/>
    </source>
</evidence>
<dbReference type="RefSeq" id="WP_090484073.1">
    <property type="nucleotide sequence ID" value="NZ_FOUO01000004.1"/>
</dbReference>
<comment type="similarity">
    <text evidence="2">Belongs to the GTP-binding SRP family.</text>
</comment>
<comment type="subcellular location">
    <subcellularLocation>
        <location evidence="1">Cell membrane</location>
        <topology evidence="1">Peripheral membrane protein</topology>
        <orientation evidence="1">Cytoplasmic side</orientation>
    </subcellularLocation>
</comment>
<keyword evidence="17" id="KW-0969">Cilium</keyword>
<dbReference type="GO" id="GO:0006614">
    <property type="term" value="P:SRP-dependent cotranslational protein targeting to membrane"/>
    <property type="evidence" value="ECO:0007669"/>
    <property type="project" value="UniProtKB-UniRule"/>
</dbReference>
<accession>A0A1I4QIT2</accession>
<keyword evidence="17" id="KW-0966">Cell projection</keyword>
<dbReference type="InterPro" id="IPR003593">
    <property type="entry name" value="AAA+_ATPase"/>
</dbReference>
<dbReference type="Pfam" id="PF00448">
    <property type="entry name" value="SRP54"/>
    <property type="match status" value="1"/>
</dbReference>
<evidence type="ECO:0000259" key="16">
    <source>
        <dbReference type="SMART" id="SM00962"/>
    </source>
</evidence>
<keyword evidence="18" id="KW-1185">Reference proteome</keyword>
<keyword evidence="8" id="KW-0653">Protein transport</keyword>
<dbReference type="SMART" id="SM00382">
    <property type="entry name" value="AAA"/>
    <property type="match status" value="1"/>
</dbReference>
<evidence type="ECO:0000256" key="14">
    <source>
        <dbReference type="SAM" id="MobiDB-lite"/>
    </source>
</evidence>
<keyword evidence="11" id="KW-1006">Bacterial flagellum protein export</keyword>
<dbReference type="InterPro" id="IPR020006">
    <property type="entry name" value="FlhF"/>
</dbReference>
<dbReference type="GO" id="GO:0044781">
    <property type="term" value="P:bacterial-type flagellum organization"/>
    <property type="evidence" value="ECO:0007669"/>
    <property type="project" value="UniProtKB-UniRule"/>
</dbReference>
<sequence length="456" mass="49457">MKIKRYFAPDMRQAINRVREAQGPDAVILSSRKVEGGIELIAAIDYDEEEVQRMASAAEPAGAPAAAAGMQRDAYASAPDGAAAPEDDDPLGALLTPVMEPPRDAEAGEKPQATAGSGGRGRRDPMREPALLAMQKEIQGLRGMLQEQLSSLANQEFARAEPWRATIARRLQWIGLEQELSRDIARQVDTPDDPVEGWEEALSAFADRVPVATDGLLDESGIITLVGPSGVGKTTTVAKLAALYTLRHGQDSVALITTDGNRLGAQRQLQTFGQLLGVPVYAAQTGRQLNDMLERLQSKKMVFIDTAGTSQRDMRMLDELAGMTSIPSARVLLVLAANVQKAALGETLQAFSRLEPDACILTKVDEAASLGEALSALIRAGLPLSFVSEGQRIPDDLRPAQAQRLMHQAAEMVDHRRRERSRVARRDEEQAPVFSIPSSRERIHEPSTRFAHASSH</sequence>
<keyword evidence="6" id="KW-0547">Nucleotide-binding</keyword>
<dbReference type="InterPro" id="IPR000897">
    <property type="entry name" value="SRP54_GTPase_dom"/>
</dbReference>
<feature type="region of interest" description="Disordered" evidence="14">
    <location>
        <begin position="414"/>
        <end position="456"/>
    </location>
</feature>
<dbReference type="PANTHER" id="PTHR43134">
    <property type="entry name" value="SIGNAL RECOGNITION PARTICLE RECEPTOR SUBUNIT ALPHA"/>
    <property type="match status" value="1"/>
</dbReference>
<keyword evidence="5" id="KW-1003">Cell membrane</keyword>
<keyword evidence="7" id="KW-1005">Bacterial flagellum biogenesis</keyword>
<dbReference type="NCBIfam" id="TIGR03499">
    <property type="entry name" value="FlhF"/>
    <property type="match status" value="1"/>
</dbReference>
<comment type="function">
    <text evidence="12">Necessary for flagellar biosynthesis. May be involved in translocation of the flagellum.</text>
</comment>
<organism evidence="17 18">
    <name type="scientific">Ectothiorhodospira mobilis</name>
    <dbReference type="NCBI Taxonomy" id="195064"/>
    <lineage>
        <taxon>Bacteria</taxon>
        <taxon>Pseudomonadati</taxon>
        <taxon>Pseudomonadota</taxon>
        <taxon>Gammaproteobacteria</taxon>
        <taxon>Chromatiales</taxon>
        <taxon>Ectothiorhodospiraceae</taxon>
        <taxon>Ectothiorhodospira</taxon>
    </lineage>
</organism>
<feature type="compositionally biased region" description="Low complexity" evidence="14">
    <location>
        <begin position="72"/>
        <end position="84"/>
    </location>
</feature>
<dbReference type="InterPro" id="IPR027417">
    <property type="entry name" value="P-loop_NTPase"/>
</dbReference>
<feature type="domain" description="AAA+ ATPase" evidence="15">
    <location>
        <begin position="219"/>
        <end position="355"/>
    </location>
</feature>
<dbReference type="OrthoDB" id="9778554at2"/>
<dbReference type="STRING" id="195064.SAMN05421721_104172"/>
<evidence type="ECO:0000256" key="3">
    <source>
        <dbReference type="ARBA" id="ARBA00014919"/>
    </source>
</evidence>
<keyword evidence="9" id="KW-0342">GTP-binding</keyword>
<dbReference type="FunFam" id="3.40.50.300:FF:000695">
    <property type="entry name" value="Flagellar biosynthesis regulator FlhF"/>
    <property type="match status" value="1"/>
</dbReference>
<dbReference type="EMBL" id="FOUO01000004">
    <property type="protein sequence ID" value="SFM39676.1"/>
    <property type="molecule type" value="Genomic_DNA"/>
</dbReference>
<evidence type="ECO:0000313" key="17">
    <source>
        <dbReference type="EMBL" id="SFM39676.1"/>
    </source>
</evidence>
<dbReference type="GO" id="GO:0005047">
    <property type="term" value="F:signal recognition particle binding"/>
    <property type="evidence" value="ECO:0007669"/>
    <property type="project" value="TreeGrafter"/>
</dbReference>
<dbReference type="PANTHER" id="PTHR43134:SF3">
    <property type="entry name" value="FLAGELLAR BIOSYNTHESIS PROTEIN FLHF"/>
    <property type="match status" value="1"/>
</dbReference>
<evidence type="ECO:0000256" key="10">
    <source>
        <dbReference type="ARBA" id="ARBA00023136"/>
    </source>
</evidence>
<keyword evidence="17" id="KW-0282">Flagellum</keyword>
<dbReference type="GO" id="GO:0003924">
    <property type="term" value="F:GTPase activity"/>
    <property type="evidence" value="ECO:0007669"/>
    <property type="project" value="UniProtKB-UniRule"/>
</dbReference>
<evidence type="ECO:0000256" key="5">
    <source>
        <dbReference type="ARBA" id="ARBA00022475"/>
    </source>
</evidence>
<dbReference type="GO" id="GO:0005886">
    <property type="term" value="C:plasma membrane"/>
    <property type="evidence" value="ECO:0007669"/>
    <property type="project" value="UniProtKB-SubCell"/>
</dbReference>
<keyword evidence="4" id="KW-0813">Transport</keyword>
<feature type="compositionally biased region" description="Basic and acidic residues" evidence="14">
    <location>
        <begin position="414"/>
        <end position="429"/>
    </location>
</feature>
<dbReference type="Proteomes" id="UP000199556">
    <property type="component" value="Unassembled WGS sequence"/>
</dbReference>
<evidence type="ECO:0000259" key="15">
    <source>
        <dbReference type="SMART" id="SM00382"/>
    </source>
</evidence>
<feature type="region of interest" description="Disordered" evidence="14">
    <location>
        <begin position="72"/>
        <end position="125"/>
    </location>
</feature>
<reference evidence="17 18" key="1">
    <citation type="submission" date="2016-10" db="EMBL/GenBank/DDBJ databases">
        <authorList>
            <person name="de Groot N.N."/>
        </authorList>
    </citation>
    <scope>NUCLEOTIDE SEQUENCE [LARGE SCALE GENOMIC DNA]</scope>
    <source>
        <strain evidence="17 18">DSM 4180</strain>
    </source>
</reference>
<evidence type="ECO:0000256" key="9">
    <source>
        <dbReference type="ARBA" id="ARBA00023134"/>
    </source>
</evidence>
<gene>
    <name evidence="17" type="ORF">SAMN05421721_104172</name>
</gene>
<evidence type="ECO:0000256" key="11">
    <source>
        <dbReference type="ARBA" id="ARBA00023225"/>
    </source>
</evidence>
<evidence type="ECO:0000256" key="2">
    <source>
        <dbReference type="ARBA" id="ARBA00008531"/>
    </source>
</evidence>
<evidence type="ECO:0000256" key="12">
    <source>
        <dbReference type="ARBA" id="ARBA00025337"/>
    </source>
</evidence>
<evidence type="ECO:0000256" key="6">
    <source>
        <dbReference type="ARBA" id="ARBA00022741"/>
    </source>
</evidence>
<evidence type="ECO:0000256" key="1">
    <source>
        <dbReference type="ARBA" id="ARBA00004413"/>
    </source>
</evidence>
<proteinExistence type="inferred from homology"/>
<feature type="domain" description="SRP54-type proteins GTP-binding" evidence="16">
    <location>
        <begin position="220"/>
        <end position="411"/>
    </location>
</feature>
<dbReference type="InterPro" id="IPR047040">
    <property type="entry name" value="FlhF__GTPase_dom"/>
</dbReference>
<dbReference type="Gene3D" id="3.40.50.300">
    <property type="entry name" value="P-loop containing nucleotide triphosphate hydrolases"/>
    <property type="match status" value="1"/>
</dbReference>